<feature type="region of interest" description="Disordered" evidence="3">
    <location>
        <begin position="557"/>
        <end position="584"/>
    </location>
</feature>
<dbReference type="InterPro" id="IPR029688">
    <property type="entry name" value="ICR"/>
</dbReference>
<feature type="compositionally biased region" description="Polar residues" evidence="3">
    <location>
        <begin position="238"/>
        <end position="261"/>
    </location>
</feature>
<comment type="caution">
    <text evidence="4">The sequence shown here is derived from an EMBL/GenBank/DDBJ whole genome shotgun (WGS) entry which is preliminary data.</text>
</comment>
<sequence length="600" mass="67803">YPYVFLSLLSFSCNQISLSHTHYFEKDQKSTLSFTPQILIKKQKATNNGCFLCFLLQILCCFAPLKPPFSPFSSFLKANKHLSSTERFKKLPYLLLWPDTSQEMQTPKARASSSGTTPQKNNSPRSSEASQKNNTTPPSKLAITTSEVAQKVSPRVVRQLKTGPRYSDHTASSANLATKPPKERSPKVADHKSPNSPASEKKRLTRVSELENDLKLLKDQLRSTEELKEQAEKDAEQSRQQLSALQKQFSNKQETHTSVQTDPEPEPEPKPEPEPEAHQENQENELNKLKQNLSETLALVEDMKAQLTDSKASENRAHSLAQETLTQLEAAKKTVDALKSDGLRAAEAQTTLARELESSRARITFLEAELLKLEDSAEKAKSEWAQREAELESELRKSRYEVEELRANLMDKENELQGIWEENERLESSVSGQGLTELRKSLDRSRGEAEELRARLAEKEAEFRVELEVKEKERNSVVEEIEAVRAAEVAREAAEVARAEMEAEVRRMRVQSEQWRKAAEVAAAMISAGNDNINNNNNYNDNNGNGQVMERTGSMDSHYGSPRIGKVGSPYVDDVDDDLMKKKNGNKMRRFGSLWKKQQK</sequence>
<evidence type="ECO:0000256" key="2">
    <source>
        <dbReference type="ARBA" id="ARBA00023054"/>
    </source>
</evidence>
<feature type="non-terminal residue" evidence="4">
    <location>
        <position position="1"/>
    </location>
</feature>
<feature type="region of interest" description="Disordered" evidence="3">
    <location>
        <begin position="104"/>
        <end position="207"/>
    </location>
</feature>
<feature type="region of interest" description="Disordered" evidence="3">
    <location>
        <begin position="225"/>
        <end position="293"/>
    </location>
</feature>
<gene>
    <name evidence="4" type="ORF">STAS_11089</name>
</gene>
<dbReference type="PANTHER" id="PTHR34224">
    <property type="entry name" value="INTERACTOR OF CONSTITUTIVE ACTIVE ROPS 2, CHLOROPLASTIC-RELATED"/>
    <property type="match status" value="1"/>
</dbReference>
<dbReference type="AlphaFoldDB" id="A0A5A7PQ04"/>
<keyword evidence="2" id="KW-0175">Coiled coil</keyword>
<dbReference type="EMBL" id="BKCP01004960">
    <property type="protein sequence ID" value="GER34839.1"/>
    <property type="molecule type" value="Genomic_DNA"/>
</dbReference>
<accession>A0A5A7PQ04</accession>
<reference evidence="5" key="1">
    <citation type="journal article" date="2019" name="Curr. Biol.">
        <title>Genome Sequence of Striga asiatica Provides Insight into the Evolution of Plant Parasitism.</title>
        <authorList>
            <person name="Yoshida S."/>
            <person name="Kim S."/>
            <person name="Wafula E.K."/>
            <person name="Tanskanen J."/>
            <person name="Kim Y.M."/>
            <person name="Honaas L."/>
            <person name="Yang Z."/>
            <person name="Spallek T."/>
            <person name="Conn C.E."/>
            <person name="Ichihashi Y."/>
            <person name="Cheong K."/>
            <person name="Cui S."/>
            <person name="Der J.P."/>
            <person name="Gundlach H."/>
            <person name="Jiao Y."/>
            <person name="Hori C."/>
            <person name="Ishida J.K."/>
            <person name="Kasahara H."/>
            <person name="Kiba T."/>
            <person name="Kim M.S."/>
            <person name="Koo N."/>
            <person name="Laohavisit A."/>
            <person name="Lee Y.H."/>
            <person name="Lumba S."/>
            <person name="McCourt P."/>
            <person name="Mortimer J.C."/>
            <person name="Mutuku J.M."/>
            <person name="Nomura T."/>
            <person name="Sasaki-Sekimoto Y."/>
            <person name="Seto Y."/>
            <person name="Wang Y."/>
            <person name="Wakatake T."/>
            <person name="Sakakibara H."/>
            <person name="Demura T."/>
            <person name="Yamaguchi S."/>
            <person name="Yoneyama K."/>
            <person name="Manabe R.I."/>
            <person name="Nelson D.C."/>
            <person name="Schulman A.H."/>
            <person name="Timko M.P."/>
            <person name="dePamphilis C.W."/>
            <person name="Choi D."/>
            <person name="Shirasu K."/>
        </authorList>
    </citation>
    <scope>NUCLEOTIDE SEQUENCE [LARGE SCALE GENOMIC DNA]</scope>
    <source>
        <strain evidence="5">cv. UVA1</strain>
    </source>
</reference>
<comment type="similarity">
    <text evidence="1">Belongs to the ICR family.</text>
</comment>
<organism evidence="4 5">
    <name type="scientific">Striga asiatica</name>
    <name type="common">Asiatic witchweed</name>
    <name type="synonym">Buchnera asiatica</name>
    <dbReference type="NCBI Taxonomy" id="4170"/>
    <lineage>
        <taxon>Eukaryota</taxon>
        <taxon>Viridiplantae</taxon>
        <taxon>Streptophyta</taxon>
        <taxon>Embryophyta</taxon>
        <taxon>Tracheophyta</taxon>
        <taxon>Spermatophyta</taxon>
        <taxon>Magnoliopsida</taxon>
        <taxon>eudicotyledons</taxon>
        <taxon>Gunneridae</taxon>
        <taxon>Pentapetalae</taxon>
        <taxon>asterids</taxon>
        <taxon>lamiids</taxon>
        <taxon>Lamiales</taxon>
        <taxon>Orobanchaceae</taxon>
        <taxon>Buchnereae</taxon>
        <taxon>Striga</taxon>
    </lineage>
</organism>
<evidence type="ECO:0000256" key="3">
    <source>
        <dbReference type="SAM" id="MobiDB-lite"/>
    </source>
</evidence>
<dbReference type="PANTHER" id="PTHR34224:SF18">
    <property type="entry name" value="INTERACTOR OF CONSTITUTIVE ACTIVE ROPS 3"/>
    <property type="match status" value="1"/>
</dbReference>
<feature type="compositionally biased region" description="Basic and acidic residues" evidence="3">
    <location>
        <begin position="180"/>
        <end position="207"/>
    </location>
</feature>
<feature type="compositionally biased region" description="Polar residues" evidence="3">
    <location>
        <begin position="104"/>
        <end position="148"/>
    </location>
</feature>
<evidence type="ECO:0000313" key="4">
    <source>
        <dbReference type="EMBL" id="GER34839.1"/>
    </source>
</evidence>
<evidence type="ECO:0000256" key="1">
    <source>
        <dbReference type="ARBA" id="ARBA00009778"/>
    </source>
</evidence>
<proteinExistence type="inferred from homology"/>
<feature type="compositionally biased region" description="Basic and acidic residues" evidence="3">
    <location>
        <begin position="225"/>
        <end position="237"/>
    </location>
</feature>
<evidence type="ECO:0000313" key="5">
    <source>
        <dbReference type="Proteomes" id="UP000325081"/>
    </source>
</evidence>
<protein>
    <submittedName>
        <fullName evidence="4">ROP interactive partner 5</fullName>
    </submittedName>
</protein>
<keyword evidence="5" id="KW-1185">Reference proteome</keyword>
<feature type="compositionally biased region" description="Basic and acidic residues" evidence="3">
    <location>
        <begin position="267"/>
        <end position="288"/>
    </location>
</feature>
<name>A0A5A7PQ04_STRAF</name>
<dbReference type="OrthoDB" id="1932291at2759"/>
<dbReference type="Proteomes" id="UP000325081">
    <property type="component" value="Unassembled WGS sequence"/>
</dbReference>